<feature type="transmembrane region" description="Helical" evidence="1">
    <location>
        <begin position="9"/>
        <end position="26"/>
    </location>
</feature>
<reference evidence="2 3" key="1">
    <citation type="journal article" date="2008" name="Int. J. Syst. Evol. Microbiol.">
        <title>Tessaracoccus flavescens sp. nov., isolated from marine sediment.</title>
        <authorList>
            <person name="Lee D.W."/>
            <person name="Lee S.D."/>
        </authorList>
    </citation>
    <scope>NUCLEOTIDE SEQUENCE [LARGE SCALE GENOMIC DNA]</scope>
    <source>
        <strain evidence="2 3">T21</strain>
    </source>
</reference>
<feature type="transmembrane region" description="Helical" evidence="1">
    <location>
        <begin position="59"/>
        <end position="77"/>
    </location>
</feature>
<evidence type="ECO:0000313" key="3">
    <source>
        <dbReference type="Proteomes" id="UP001244136"/>
    </source>
</evidence>
<evidence type="ECO:0000313" key="2">
    <source>
        <dbReference type="EMBL" id="WGT46610.1"/>
    </source>
</evidence>
<dbReference type="Proteomes" id="UP001244136">
    <property type="component" value="Chromosome"/>
</dbReference>
<dbReference type="EMBL" id="CP123967">
    <property type="protein sequence ID" value="WGT46610.1"/>
    <property type="molecule type" value="Genomic_DNA"/>
</dbReference>
<accession>A0ABY8PVZ6</accession>
<feature type="transmembrane region" description="Helical" evidence="1">
    <location>
        <begin position="32"/>
        <end position="52"/>
    </location>
</feature>
<keyword evidence="1" id="KW-0812">Transmembrane</keyword>
<keyword evidence="1" id="KW-1133">Transmembrane helix</keyword>
<proteinExistence type="predicted"/>
<name>A0ABY8PVZ6_9ACTN</name>
<dbReference type="RefSeq" id="WP_281144374.1">
    <property type="nucleotide sequence ID" value="NZ_CP123967.1"/>
</dbReference>
<protein>
    <submittedName>
        <fullName evidence="2">Uncharacterized protein</fullName>
    </submittedName>
</protein>
<sequence>MTQVSKDRVVAAIAAGGVLAAVALFLTASGWFWLTLAALGIFLCAAALTSGHWPSLRRIAAALCGVVLVAGSALPWLDLFLGTVG</sequence>
<keyword evidence="3" id="KW-1185">Reference proteome</keyword>
<keyword evidence="1" id="KW-0472">Membrane</keyword>
<organism evidence="2 3">
    <name type="scientific">Tessaracoccus lacteus</name>
    <dbReference type="NCBI Taxonomy" id="3041766"/>
    <lineage>
        <taxon>Bacteria</taxon>
        <taxon>Bacillati</taxon>
        <taxon>Actinomycetota</taxon>
        <taxon>Actinomycetes</taxon>
        <taxon>Propionibacteriales</taxon>
        <taxon>Propionibacteriaceae</taxon>
        <taxon>Tessaracoccus</taxon>
    </lineage>
</organism>
<evidence type="ECO:0000256" key="1">
    <source>
        <dbReference type="SAM" id="Phobius"/>
    </source>
</evidence>
<gene>
    <name evidence="2" type="ORF">QH948_10710</name>
</gene>